<dbReference type="PROSITE" id="PS51257">
    <property type="entry name" value="PROKAR_LIPOPROTEIN"/>
    <property type="match status" value="1"/>
</dbReference>
<accession>A0A4R9GIM9</accession>
<evidence type="ECO:0008006" key="4">
    <source>
        <dbReference type="Google" id="ProtNLM"/>
    </source>
</evidence>
<evidence type="ECO:0000313" key="3">
    <source>
        <dbReference type="Proteomes" id="UP000298458"/>
    </source>
</evidence>
<comment type="caution">
    <text evidence="2">The sequence shown here is derived from an EMBL/GenBank/DDBJ whole genome shotgun (WGS) entry which is preliminary data.</text>
</comment>
<dbReference type="AlphaFoldDB" id="A0A4R9GIM9"/>
<protein>
    <recommendedName>
        <fullName evidence="4">Lipoprotein</fullName>
    </recommendedName>
</protein>
<feature type="chain" id="PRO_5020432660" description="Lipoprotein" evidence="1">
    <location>
        <begin position="29"/>
        <end position="383"/>
    </location>
</feature>
<sequence length="383" mass="43320">MNSRFFTYLSFRLSILFFVCLFFTACNSKTPSDSKVVSSVLPAAEEKNPDVILKKLGNLDEDPDLECFALVRNGTEEILAVFKKEGGEWVLKYKFPFGLLSIGPMHYDSKANSWKPGEESKSKEAGFVIKRILMEELPGDDFNSLFLEVLSEEPPHGLFSVPFVIRKGVKILDGLAALKDHEFLVKSKRADFNYNKEEKNVTIFPANRTYAQNFNFNGWEMIPDIPNVAVPGLLSVEAPTDWKKNRQGETVVWFKNRGSYAGTTYLSFSFPQGGKLEVESGKDGVRTYSPGSDVYSSEGKYISSKVPLLEATREGWGRNHRYGIRFKYTPNEEGVPYILFRSTSKAYRETIQIPTQASSAKTEMDQQGYRSYRLPLVSRGKSK</sequence>
<keyword evidence="3" id="KW-1185">Reference proteome</keyword>
<gene>
    <name evidence="2" type="ORF">EHO60_06040</name>
</gene>
<dbReference type="EMBL" id="RQET01000004">
    <property type="protein sequence ID" value="TGK12567.1"/>
    <property type="molecule type" value="Genomic_DNA"/>
</dbReference>
<proteinExistence type="predicted"/>
<evidence type="ECO:0000313" key="2">
    <source>
        <dbReference type="EMBL" id="TGK12567.1"/>
    </source>
</evidence>
<dbReference type="OrthoDB" id="338285at2"/>
<reference evidence="2" key="1">
    <citation type="journal article" date="2019" name="PLoS Negl. Trop. Dis.">
        <title>Revisiting the worldwide diversity of Leptospira species in the environment.</title>
        <authorList>
            <person name="Vincent A.T."/>
            <person name="Schiettekatte O."/>
            <person name="Bourhy P."/>
            <person name="Veyrier F.J."/>
            <person name="Picardeau M."/>
        </authorList>
    </citation>
    <scope>NUCLEOTIDE SEQUENCE [LARGE SCALE GENOMIC DNA]</scope>
    <source>
        <strain evidence="2">SSW15</strain>
    </source>
</reference>
<organism evidence="2 3">
    <name type="scientific">Leptospira fletcheri</name>
    <dbReference type="NCBI Taxonomy" id="2484981"/>
    <lineage>
        <taxon>Bacteria</taxon>
        <taxon>Pseudomonadati</taxon>
        <taxon>Spirochaetota</taxon>
        <taxon>Spirochaetia</taxon>
        <taxon>Leptospirales</taxon>
        <taxon>Leptospiraceae</taxon>
        <taxon>Leptospira</taxon>
    </lineage>
</organism>
<dbReference type="RefSeq" id="WP_135767249.1">
    <property type="nucleotide sequence ID" value="NZ_RQET01000004.1"/>
</dbReference>
<dbReference type="Proteomes" id="UP000298458">
    <property type="component" value="Unassembled WGS sequence"/>
</dbReference>
<keyword evidence="1" id="KW-0732">Signal</keyword>
<name>A0A4R9GIM9_9LEPT</name>
<evidence type="ECO:0000256" key="1">
    <source>
        <dbReference type="SAM" id="SignalP"/>
    </source>
</evidence>
<feature type="signal peptide" evidence="1">
    <location>
        <begin position="1"/>
        <end position="28"/>
    </location>
</feature>
<dbReference type="NCBIfam" id="NF047707">
    <property type="entry name" value="LIC13341_fam"/>
    <property type="match status" value="1"/>
</dbReference>